<dbReference type="InterPro" id="IPR036935">
    <property type="entry name" value="Ribosomal_bL9_N_sf"/>
</dbReference>
<gene>
    <name evidence="8" type="primary">rplI</name>
    <name evidence="11" type="ORF">SAMN04488054_11659</name>
</gene>
<dbReference type="AlphaFoldDB" id="A0A1I4NBM2"/>
<feature type="coiled-coil region" evidence="9">
    <location>
        <begin position="44"/>
        <end position="78"/>
    </location>
</feature>
<feature type="domain" description="Ribosomal protein L9" evidence="10">
    <location>
        <begin position="13"/>
        <end position="40"/>
    </location>
</feature>
<evidence type="ECO:0000313" key="11">
    <source>
        <dbReference type="EMBL" id="SFM12707.1"/>
    </source>
</evidence>
<dbReference type="FunFam" id="3.10.430.100:FF:000002">
    <property type="entry name" value="50S ribosomal protein L9"/>
    <property type="match status" value="1"/>
</dbReference>
<evidence type="ECO:0000256" key="8">
    <source>
        <dbReference type="HAMAP-Rule" id="MF_00503"/>
    </source>
</evidence>
<dbReference type="InterPro" id="IPR020069">
    <property type="entry name" value="Ribosomal_bL9_C"/>
</dbReference>
<evidence type="ECO:0000256" key="2">
    <source>
        <dbReference type="ARBA" id="ARBA00010605"/>
    </source>
</evidence>
<dbReference type="HAMAP" id="MF_00503">
    <property type="entry name" value="Ribosomal_bL9"/>
    <property type="match status" value="1"/>
</dbReference>
<evidence type="ECO:0000256" key="7">
    <source>
        <dbReference type="ARBA" id="ARBA00035292"/>
    </source>
</evidence>
<reference evidence="11 12" key="1">
    <citation type="submission" date="2016-10" db="EMBL/GenBank/DDBJ databases">
        <authorList>
            <person name="de Groot N.N."/>
        </authorList>
    </citation>
    <scope>NUCLEOTIDE SEQUENCE [LARGE SCALE GENOMIC DNA]</scope>
    <source>
        <strain evidence="11 12">CGMCC 1.6134</strain>
    </source>
</reference>
<dbReference type="FunFam" id="3.40.5.10:FF:000002">
    <property type="entry name" value="50S ribosomal protein L9"/>
    <property type="match status" value="1"/>
</dbReference>
<dbReference type="PANTHER" id="PTHR21368">
    <property type="entry name" value="50S RIBOSOMAL PROTEIN L9"/>
    <property type="match status" value="1"/>
</dbReference>
<comment type="function">
    <text evidence="1 8">Binds to the 23S rRNA.</text>
</comment>
<evidence type="ECO:0000256" key="6">
    <source>
        <dbReference type="ARBA" id="ARBA00023274"/>
    </source>
</evidence>
<keyword evidence="6 8" id="KW-0687">Ribonucleoprotein</keyword>
<dbReference type="Gene3D" id="3.10.430.100">
    <property type="entry name" value="Ribosomal protein L9, C-terminal domain"/>
    <property type="match status" value="1"/>
</dbReference>
<dbReference type="NCBIfam" id="TIGR00158">
    <property type="entry name" value="L9"/>
    <property type="match status" value="1"/>
</dbReference>
<keyword evidence="12" id="KW-1185">Reference proteome</keyword>
<comment type="similarity">
    <text evidence="2 8">Belongs to the bacterial ribosomal protein bL9 family.</text>
</comment>
<dbReference type="SUPFAM" id="SSF55658">
    <property type="entry name" value="L9 N-domain-like"/>
    <property type="match status" value="1"/>
</dbReference>
<sequence length="147" mass="16395">MKVIFNQDVKGKGKKGEMKDVSEGYARNYLFKHNLAVEATAGNVKNLKAKQESDEKKAQQELEDAKKFKEQLENTKVTVTAKAGEAGRLFGAVSTKQIAEQLKDMGMKVDKRKIELDQPIRTLGVTKTPIKVHKEVTAVVDVHVVEE</sequence>
<dbReference type="Gene3D" id="3.40.5.10">
    <property type="entry name" value="Ribosomal protein L9, N-terminal domain"/>
    <property type="match status" value="1"/>
</dbReference>
<protein>
    <recommendedName>
        <fullName evidence="7 8">Large ribosomal subunit protein bL9</fullName>
    </recommendedName>
</protein>
<evidence type="ECO:0000313" key="12">
    <source>
        <dbReference type="Proteomes" id="UP000199668"/>
    </source>
</evidence>
<dbReference type="InterPro" id="IPR000244">
    <property type="entry name" value="Ribosomal_bL9"/>
</dbReference>
<evidence type="ECO:0000256" key="4">
    <source>
        <dbReference type="ARBA" id="ARBA00022884"/>
    </source>
</evidence>
<dbReference type="GO" id="GO:0006412">
    <property type="term" value="P:translation"/>
    <property type="evidence" value="ECO:0007669"/>
    <property type="project" value="UniProtKB-UniRule"/>
</dbReference>
<dbReference type="OrthoDB" id="9788336at2"/>
<evidence type="ECO:0000259" key="10">
    <source>
        <dbReference type="PROSITE" id="PS00651"/>
    </source>
</evidence>
<dbReference type="GO" id="GO:0019843">
    <property type="term" value="F:rRNA binding"/>
    <property type="evidence" value="ECO:0007669"/>
    <property type="project" value="UniProtKB-UniRule"/>
</dbReference>
<keyword evidence="3 8" id="KW-0699">rRNA-binding</keyword>
<dbReference type="Pfam" id="PF01281">
    <property type="entry name" value="Ribosomal_L9_N"/>
    <property type="match status" value="1"/>
</dbReference>
<dbReference type="STRING" id="266892.SAMN04488054_11659"/>
<accession>A0A1I4NBM2</accession>
<dbReference type="InterPro" id="IPR036791">
    <property type="entry name" value="Ribosomal_bL9_C_sf"/>
</dbReference>
<dbReference type="GO" id="GO:0005840">
    <property type="term" value="C:ribosome"/>
    <property type="evidence" value="ECO:0007669"/>
    <property type="project" value="UniProtKB-KW"/>
</dbReference>
<keyword evidence="5 8" id="KW-0689">Ribosomal protein</keyword>
<evidence type="ECO:0000256" key="1">
    <source>
        <dbReference type="ARBA" id="ARBA00003058"/>
    </source>
</evidence>
<dbReference type="GO" id="GO:0003735">
    <property type="term" value="F:structural constituent of ribosome"/>
    <property type="evidence" value="ECO:0007669"/>
    <property type="project" value="InterPro"/>
</dbReference>
<keyword evidence="9" id="KW-0175">Coiled coil</keyword>
<evidence type="ECO:0000256" key="3">
    <source>
        <dbReference type="ARBA" id="ARBA00022730"/>
    </source>
</evidence>
<dbReference type="EMBL" id="FOTY01000016">
    <property type="protein sequence ID" value="SFM12707.1"/>
    <property type="molecule type" value="Genomic_DNA"/>
</dbReference>
<evidence type="ECO:0000256" key="9">
    <source>
        <dbReference type="SAM" id="Coils"/>
    </source>
</evidence>
<organism evidence="11 12">
    <name type="scientific">Salibacterium qingdaonense</name>
    <dbReference type="NCBI Taxonomy" id="266892"/>
    <lineage>
        <taxon>Bacteria</taxon>
        <taxon>Bacillati</taxon>
        <taxon>Bacillota</taxon>
        <taxon>Bacilli</taxon>
        <taxon>Bacillales</taxon>
        <taxon>Bacillaceae</taxon>
    </lineage>
</organism>
<dbReference type="Proteomes" id="UP000199668">
    <property type="component" value="Unassembled WGS sequence"/>
</dbReference>
<dbReference type="PROSITE" id="PS00651">
    <property type="entry name" value="RIBOSOMAL_L9"/>
    <property type="match status" value="1"/>
</dbReference>
<dbReference type="RefSeq" id="WP_090927343.1">
    <property type="nucleotide sequence ID" value="NZ_FOTY01000016.1"/>
</dbReference>
<evidence type="ECO:0000256" key="5">
    <source>
        <dbReference type="ARBA" id="ARBA00022980"/>
    </source>
</evidence>
<dbReference type="GO" id="GO:1990904">
    <property type="term" value="C:ribonucleoprotein complex"/>
    <property type="evidence" value="ECO:0007669"/>
    <property type="project" value="UniProtKB-KW"/>
</dbReference>
<dbReference type="InterPro" id="IPR020070">
    <property type="entry name" value="Ribosomal_bL9_N"/>
</dbReference>
<dbReference type="Pfam" id="PF03948">
    <property type="entry name" value="Ribosomal_L9_C"/>
    <property type="match status" value="1"/>
</dbReference>
<name>A0A1I4NBM2_9BACI</name>
<dbReference type="InterPro" id="IPR020594">
    <property type="entry name" value="Ribosomal_bL9_bac/chp"/>
</dbReference>
<dbReference type="InterPro" id="IPR009027">
    <property type="entry name" value="Ribosomal_bL9/RNase_H1_N"/>
</dbReference>
<proteinExistence type="inferred from homology"/>
<dbReference type="SUPFAM" id="SSF55653">
    <property type="entry name" value="Ribosomal protein L9 C-domain"/>
    <property type="match status" value="1"/>
</dbReference>
<keyword evidence="4 8" id="KW-0694">RNA-binding</keyword>